<evidence type="ECO:0000313" key="2">
    <source>
        <dbReference type="Proteomes" id="UP000600565"/>
    </source>
</evidence>
<dbReference type="EMBL" id="JACSPW010000005">
    <property type="protein sequence ID" value="MBD8032911.1"/>
    <property type="molecule type" value="Genomic_DNA"/>
</dbReference>
<organism evidence="1 2">
    <name type="scientific">Solibacillus merdavium</name>
    <dbReference type="NCBI Taxonomy" id="2762218"/>
    <lineage>
        <taxon>Bacteria</taxon>
        <taxon>Bacillati</taxon>
        <taxon>Bacillota</taxon>
        <taxon>Bacilli</taxon>
        <taxon>Bacillales</taxon>
        <taxon>Caryophanaceae</taxon>
        <taxon>Solibacillus</taxon>
    </lineage>
</organism>
<keyword evidence="2" id="KW-1185">Reference proteome</keyword>
<reference evidence="1 2" key="1">
    <citation type="submission" date="2020-08" db="EMBL/GenBank/DDBJ databases">
        <title>A Genomic Blueprint of the Chicken Gut Microbiome.</title>
        <authorList>
            <person name="Gilroy R."/>
            <person name="Ravi A."/>
            <person name="Getino M."/>
            <person name="Pursley I."/>
            <person name="Horton D.L."/>
            <person name="Alikhan N.-F."/>
            <person name="Baker D."/>
            <person name="Gharbi K."/>
            <person name="Hall N."/>
            <person name="Watson M."/>
            <person name="Adriaenssens E.M."/>
            <person name="Foster-Nyarko E."/>
            <person name="Jarju S."/>
            <person name="Secka A."/>
            <person name="Antonio M."/>
            <person name="Oren A."/>
            <person name="Chaudhuri R."/>
            <person name="La Ragione R.M."/>
            <person name="Hildebrand F."/>
            <person name="Pallen M.J."/>
        </authorList>
    </citation>
    <scope>NUCLEOTIDE SEQUENCE [LARGE SCALE GENOMIC DNA]</scope>
    <source>
        <strain evidence="1 2">Sa1YVA6</strain>
    </source>
</reference>
<dbReference type="Proteomes" id="UP000600565">
    <property type="component" value="Unassembled WGS sequence"/>
</dbReference>
<protein>
    <submittedName>
        <fullName evidence="1">Uncharacterized protein</fullName>
    </submittedName>
</protein>
<sequence length="185" mass="21114">MYTKRIIPDLNELGYELEGYEECIPKPNKVTGQIGSSKVTFDSLEDDKKDVRKSKMTAAIPEITNKEYNSKNEIKKEMGDSVDDMFLKQIKNLYLKLSIHNYLTQKDEAAINSFLSTGVNTDTVLKLMNDCYQTALKIKKAPVIQLFAYFQNFIEGTLKEQKVSKEMKDTTHSKVIFVGDTTADF</sequence>
<comment type="caution">
    <text evidence="1">The sequence shown here is derived from an EMBL/GenBank/DDBJ whole genome shotgun (WGS) entry which is preliminary data.</text>
</comment>
<name>A0ABR8XLU4_9BACL</name>
<gene>
    <name evidence="1" type="ORF">H9632_07505</name>
</gene>
<accession>A0ABR8XLU4</accession>
<proteinExistence type="predicted"/>
<evidence type="ECO:0000313" key="1">
    <source>
        <dbReference type="EMBL" id="MBD8032911.1"/>
    </source>
</evidence>